<accession>A0ACB9CXQ9</accession>
<name>A0ACB9CXQ9_CICIN</name>
<comment type="caution">
    <text evidence="1">The sequence shown here is derived from an EMBL/GenBank/DDBJ whole genome shotgun (WGS) entry which is preliminary data.</text>
</comment>
<gene>
    <name evidence="1" type="ORF">L2E82_29501</name>
</gene>
<reference evidence="1 2" key="2">
    <citation type="journal article" date="2022" name="Mol. Ecol. Resour.">
        <title>The genomes of chicory, endive, great burdock and yacon provide insights into Asteraceae paleo-polyploidization history and plant inulin production.</title>
        <authorList>
            <person name="Fan W."/>
            <person name="Wang S."/>
            <person name="Wang H."/>
            <person name="Wang A."/>
            <person name="Jiang F."/>
            <person name="Liu H."/>
            <person name="Zhao H."/>
            <person name="Xu D."/>
            <person name="Zhang Y."/>
        </authorList>
    </citation>
    <scope>NUCLEOTIDE SEQUENCE [LARGE SCALE GENOMIC DNA]</scope>
    <source>
        <strain evidence="2">cv. Punajuju</strain>
        <tissue evidence="1">Leaves</tissue>
    </source>
</reference>
<keyword evidence="2" id="KW-1185">Reference proteome</keyword>
<evidence type="ECO:0000313" key="2">
    <source>
        <dbReference type="Proteomes" id="UP001055811"/>
    </source>
</evidence>
<protein>
    <submittedName>
        <fullName evidence="1">Uncharacterized protein</fullName>
    </submittedName>
</protein>
<dbReference type="EMBL" id="CM042013">
    <property type="protein sequence ID" value="KAI3739109.1"/>
    <property type="molecule type" value="Genomic_DNA"/>
</dbReference>
<sequence>MPAHKLIVITILLLYVIRSEILLSDATDAVAKCSQYELEVLLNFKAGLVDPEDRISSWKGNNCCQWRGIGCDNSTGVVNIIDLHNPYPLSYVFPPGRYLNLSTSGFSGRIPPNIGNLSHLLYLDVSSNFGSLNVDNLEWLTNLRYLKHLKMNNVDLSIVGPDWSRILTNLTSLTTLHLQGCRLSTLSPVFLPALLDLDLSMNSFNSKFPDWVSNLTSLSSLDLNSCGFYGRIPLSLSELPNLRSVSLAMNYNLTGSCTQLFRGSWPKIEVLDLGSNKLHGKIPASIGQMKSLTYLSLFANNVEGGIPGSIGKLCNLRFLEVSVNNMTGNLPEVLEGIETCVSKTPMPSLQRLWLTNNKLVGRLPKWLGELGNLEELELDYNRLEGPIPVSLGSLQRLTSIGLAGNKLNGTVPESFGQLSELTNFDVSFNDLTGIVSETHFAKLSNLTFVHLSSNSLILRLNDDWIPPFQIHGKLPSLFDVVPFADIDLSSNLFEGPIPLPNVEVELFSLSFNKFSGVIPYNIGKIMPNLIFLSLASNRLSGEIPSSIGEMVLLEVIDLSNNSFTGFLPQNFGNFVYLQALDLGFNNLSGVIPESFGQLQFLKSLHLDDNNFSGEIPSSFKSLSDLETLDLANNRFHGDIPRWLGESLTTLKILSLRSNSFSGGIPTNLPGLSNLQVLDLALNNLTGIIPTNLGNLTAMSRDQVVNQYRFYGLYRGVYYKERLVVNLEGGSLQYTKTLSMVAYMDLSRNNLHGHFPTELTKLIGLVFLNLSRNQIDGHLADTISNLVQLGSLDLSSNRFSGVIPSSLSSLTFLSRLNLSNNNFSGKIPVGNQMSTFKESSFSGNQNLCGPPLAVKCGSNRSDVTPSVPNDVKEENETDEWFPLSIGLGFATGIFVSCLILWIKRPWGEGYFLFVESVVCWIERAKIKTAQVTVTKKKKTGRP</sequence>
<reference evidence="2" key="1">
    <citation type="journal article" date="2022" name="Mol. Ecol. Resour.">
        <title>The genomes of chicory, endive, great burdock and yacon provide insights into Asteraceae palaeo-polyploidization history and plant inulin production.</title>
        <authorList>
            <person name="Fan W."/>
            <person name="Wang S."/>
            <person name="Wang H."/>
            <person name="Wang A."/>
            <person name="Jiang F."/>
            <person name="Liu H."/>
            <person name="Zhao H."/>
            <person name="Xu D."/>
            <person name="Zhang Y."/>
        </authorList>
    </citation>
    <scope>NUCLEOTIDE SEQUENCE [LARGE SCALE GENOMIC DNA]</scope>
    <source>
        <strain evidence="2">cv. Punajuju</strain>
    </source>
</reference>
<dbReference type="Proteomes" id="UP001055811">
    <property type="component" value="Linkage Group LG05"/>
</dbReference>
<organism evidence="1 2">
    <name type="scientific">Cichorium intybus</name>
    <name type="common">Chicory</name>
    <dbReference type="NCBI Taxonomy" id="13427"/>
    <lineage>
        <taxon>Eukaryota</taxon>
        <taxon>Viridiplantae</taxon>
        <taxon>Streptophyta</taxon>
        <taxon>Embryophyta</taxon>
        <taxon>Tracheophyta</taxon>
        <taxon>Spermatophyta</taxon>
        <taxon>Magnoliopsida</taxon>
        <taxon>eudicotyledons</taxon>
        <taxon>Gunneridae</taxon>
        <taxon>Pentapetalae</taxon>
        <taxon>asterids</taxon>
        <taxon>campanulids</taxon>
        <taxon>Asterales</taxon>
        <taxon>Asteraceae</taxon>
        <taxon>Cichorioideae</taxon>
        <taxon>Cichorieae</taxon>
        <taxon>Cichoriinae</taxon>
        <taxon>Cichorium</taxon>
    </lineage>
</organism>
<evidence type="ECO:0000313" key="1">
    <source>
        <dbReference type="EMBL" id="KAI3739109.1"/>
    </source>
</evidence>
<proteinExistence type="predicted"/>